<evidence type="ECO:0000259" key="7">
    <source>
        <dbReference type="PROSITE" id="PS50157"/>
    </source>
</evidence>
<keyword evidence="9" id="KW-1185">Reference proteome</keyword>
<gene>
    <name evidence="8" type="primary">SFP1</name>
    <name evidence="8" type="ORF">Q9L58_000291</name>
</gene>
<organism evidence="8 9">
    <name type="scientific">Discina gigas</name>
    <dbReference type="NCBI Taxonomy" id="1032678"/>
    <lineage>
        <taxon>Eukaryota</taxon>
        <taxon>Fungi</taxon>
        <taxon>Dikarya</taxon>
        <taxon>Ascomycota</taxon>
        <taxon>Pezizomycotina</taxon>
        <taxon>Pezizomycetes</taxon>
        <taxon>Pezizales</taxon>
        <taxon>Discinaceae</taxon>
        <taxon>Discina</taxon>
    </lineage>
</organism>
<evidence type="ECO:0000256" key="5">
    <source>
        <dbReference type="PROSITE-ProRule" id="PRU00042"/>
    </source>
</evidence>
<feature type="compositionally biased region" description="Polar residues" evidence="6">
    <location>
        <begin position="183"/>
        <end position="198"/>
    </location>
</feature>
<reference evidence="8 9" key="1">
    <citation type="submission" date="2024-02" db="EMBL/GenBank/DDBJ databases">
        <title>Discinaceae phylogenomics.</title>
        <authorList>
            <person name="Dirks A.C."/>
            <person name="James T.Y."/>
        </authorList>
    </citation>
    <scope>NUCLEOTIDE SEQUENCE [LARGE SCALE GENOMIC DNA]</scope>
    <source>
        <strain evidence="8 9">ACD0624</strain>
    </source>
</reference>
<dbReference type="EMBL" id="JBBBZM010000002">
    <property type="protein sequence ID" value="KAL0640622.1"/>
    <property type="molecule type" value="Genomic_DNA"/>
</dbReference>
<feature type="compositionally biased region" description="Basic and acidic residues" evidence="6">
    <location>
        <begin position="110"/>
        <end position="119"/>
    </location>
</feature>
<name>A0ABR3GXE6_9PEZI</name>
<evidence type="ECO:0000256" key="6">
    <source>
        <dbReference type="SAM" id="MobiDB-lite"/>
    </source>
</evidence>
<dbReference type="PANTHER" id="PTHR23057">
    <property type="entry name" value="JUXTAPOSED WITH ANOTHER ZINC FINGER PROTEIN 1"/>
    <property type="match status" value="1"/>
</dbReference>
<evidence type="ECO:0000313" key="8">
    <source>
        <dbReference type="EMBL" id="KAL0640622.1"/>
    </source>
</evidence>
<dbReference type="PROSITE" id="PS50157">
    <property type="entry name" value="ZINC_FINGER_C2H2_2"/>
    <property type="match status" value="2"/>
</dbReference>
<dbReference type="SMART" id="SM00355">
    <property type="entry name" value="ZnF_C2H2"/>
    <property type="match status" value="3"/>
</dbReference>
<keyword evidence="2" id="KW-0677">Repeat</keyword>
<comment type="caution">
    <text evidence="8">The sequence shown here is derived from an EMBL/GenBank/DDBJ whole genome shotgun (WGS) entry which is preliminary data.</text>
</comment>
<feature type="compositionally biased region" description="Low complexity" evidence="6">
    <location>
        <begin position="72"/>
        <end position="84"/>
    </location>
</feature>
<dbReference type="InterPro" id="IPR013087">
    <property type="entry name" value="Znf_C2H2_type"/>
</dbReference>
<feature type="compositionally biased region" description="Acidic residues" evidence="6">
    <location>
        <begin position="120"/>
        <end position="140"/>
    </location>
</feature>
<dbReference type="Proteomes" id="UP001447188">
    <property type="component" value="Unassembled WGS sequence"/>
</dbReference>
<proteinExistence type="predicted"/>
<protein>
    <submittedName>
        <fullName evidence="8">Transcriptional regulator of ribosomal biogenesis proteins</fullName>
    </submittedName>
</protein>
<dbReference type="InterPro" id="IPR051580">
    <property type="entry name" value="ZnF-Chromatin_assoc"/>
</dbReference>
<feature type="domain" description="C2H2-type" evidence="7">
    <location>
        <begin position="283"/>
        <end position="313"/>
    </location>
</feature>
<feature type="domain" description="C2H2-type" evidence="7">
    <location>
        <begin position="344"/>
        <end position="373"/>
    </location>
</feature>
<keyword evidence="4" id="KW-0862">Zinc</keyword>
<evidence type="ECO:0000256" key="3">
    <source>
        <dbReference type="ARBA" id="ARBA00022771"/>
    </source>
</evidence>
<evidence type="ECO:0000256" key="4">
    <source>
        <dbReference type="ARBA" id="ARBA00022833"/>
    </source>
</evidence>
<feature type="region of interest" description="Disordered" evidence="6">
    <location>
        <begin position="53"/>
        <end position="205"/>
    </location>
</feature>
<sequence>MAGTSPFTFGSPSFHSSSYLPKLEADFCRDFSCCGLPLPSLHDLLRHYEEHHAQQTGMVRRDENGPTGSDLPQQQTQHPRPQQQNASGMTSPISGMGGIQLGMMRQRLKVQQDMDGDVKEENEEEDGEVAGDMEMDDDDMTPPPAPLTPQSHHQHNSYPPTPTTHSQPSYQNTPNLAHAQPSGLVQTPSHFSPESSVPGTPHALDQLEYGFPQQNTQGMQNRQDVSTYDYEMVTGNIDLCINEPAKTLFSPGGIAMGGYTTQYQHMISAGGNGNMLPQEDKPFKCPVIGCEKAYKNQNGLKYHKSHGHANQQLHDNSDGTFSILNPETSTPYPGTVGMEKQKPYRCEYCGKRYKNLNGLKYHRSHTTHGGLSQPIPQPGGVVAVAGAMGGENGMGMV</sequence>
<dbReference type="Gene3D" id="3.30.160.60">
    <property type="entry name" value="Classic Zinc Finger"/>
    <property type="match status" value="2"/>
</dbReference>
<evidence type="ECO:0000256" key="1">
    <source>
        <dbReference type="ARBA" id="ARBA00022723"/>
    </source>
</evidence>
<keyword evidence="3 5" id="KW-0863">Zinc-finger</keyword>
<dbReference type="SUPFAM" id="SSF57667">
    <property type="entry name" value="beta-beta-alpha zinc fingers"/>
    <property type="match status" value="1"/>
</dbReference>
<feature type="compositionally biased region" description="Polar residues" evidence="6">
    <location>
        <begin position="163"/>
        <end position="175"/>
    </location>
</feature>
<accession>A0ABR3GXE6</accession>
<dbReference type="InterPro" id="IPR036236">
    <property type="entry name" value="Znf_C2H2_sf"/>
</dbReference>
<keyword evidence="1" id="KW-0479">Metal-binding</keyword>
<dbReference type="PANTHER" id="PTHR23057:SF0">
    <property type="entry name" value="JUXTAPOSED WITH ANOTHER ZINC FINGER PROTEIN 1"/>
    <property type="match status" value="1"/>
</dbReference>
<dbReference type="PROSITE" id="PS00028">
    <property type="entry name" value="ZINC_FINGER_C2H2_1"/>
    <property type="match status" value="2"/>
</dbReference>
<evidence type="ECO:0000256" key="2">
    <source>
        <dbReference type="ARBA" id="ARBA00022737"/>
    </source>
</evidence>
<feature type="compositionally biased region" description="Basic and acidic residues" evidence="6">
    <location>
        <begin position="53"/>
        <end position="64"/>
    </location>
</feature>
<evidence type="ECO:0000313" key="9">
    <source>
        <dbReference type="Proteomes" id="UP001447188"/>
    </source>
</evidence>